<dbReference type="SUPFAM" id="SSF51294">
    <property type="entry name" value="Hedgehog/intein (Hint) domain"/>
    <property type="match status" value="1"/>
</dbReference>
<dbReference type="SMART" id="SM00306">
    <property type="entry name" value="HintN"/>
    <property type="match status" value="1"/>
</dbReference>
<evidence type="ECO:0000256" key="2">
    <source>
        <dbReference type="ARBA" id="ARBA00023000"/>
    </source>
</evidence>
<dbReference type="GO" id="GO:0004519">
    <property type="term" value="F:endonuclease activity"/>
    <property type="evidence" value="ECO:0007669"/>
    <property type="project" value="InterPro"/>
</dbReference>
<dbReference type="PROSITE" id="PS50819">
    <property type="entry name" value="INTEIN_ENDONUCLEASE"/>
    <property type="match status" value="1"/>
</dbReference>
<dbReference type="InterPro" id="IPR006142">
    <property type="entry name" value="INTEIN"/>
</dbReference>
<dbReference type="InterPro" id="IPR036844">
    <property type="entry name" value="Hint_dom_sf"/>
</dbReference>
<dbReference type="Gene3D" id="2.170.16.10">
    <property type="entry name" value="Hedgehog/Intein (Hint) domain"/>
    <property type="match status" value="1"/>
</dbReference>
<dbReference type="InterPro" id="IPR027434">
    <property type="entry name" value="Homing_endonucl"/>
</dbReference>
<protein>
    <recommendedName>
        <fullName evidence="3">DOD-type homing endonuclease domain-containing protein</fullName>
    </recommendedName>
</protein>
<name>A0A0F9CHW0_9ZZZZ</name>
<gene>
    <name evidence="4" type="ORF">LCGC14_2607820</name>
</gene>
<evidence type="ECO:0000256" key="1">
    <source>
        <dbReference type="ARBA" id="ARBA00022813"/>
    </source>
</evidence>
<proteinExistence type="predicted"/>
<dbReference type="AlphaFoldDB" id="A0A0F9CHW0"/>
<keyword evidence="2" id="KW-0651">Protein splicing</keyword>
<evidence type="ECO:0000313" key="4">
    <source>
        <dbReference type="EMBL" id="KKL05261.1"/>
    </source>
</evidence>
<dbReference type="CDD" id="cd00081">
    <property type="entry name" value="Hint"/>
    <property type="match status" value="1"/>
</dbReference>
<evidence type="ECO:0000259" key="3">
    <source>
        <dbReference type="PROSITE" id="PS50819"/>
    </source>
</evidence>
<dbReference type="PROSITE" id="PS50817">
    <property type="entry name" value="INTEIN_N_TER"/>
    <property type="match status" value="1"/>
</dbReference>
<dbReference type="GO" id="GO:0016539">
    <property type="term" value="P:intein-mediated protein splicing"/>
    <property type="evidence" value="ECO:0007669"/>
    <property type="project" value="InterPro"/>
</dbReference>
<dbReference type="InterPro" id="IPR004042">
    <property type="entry name" value="Intein_endonuc_central"/>
</dbReference>
<feature type="domain" description="DOD-type homing endonuclease" evidence="3">
    <location>
        <begin position="183"/>
        <end position="331"/>
    </location>
</feature>
<sequence>LDDYLGFMDLRIKEIYRILKNTGSFYLHCFTPDSKVLMSDFSFRRIDDVKVGEKVFADSSKVEKIEKIWSHNYNGIIKEIKCMGQHVPIKSTPNHLFYVVKKEIRDICKRRFGCIKLDLIMNNVQKLTADELKVGDMLLIPKNVNRNYIISYIKTADFIQTRTSNIRKWIPEKIIFNPRLFRFFGYYLAEGRVFFTSDKKYDKKPSGIDFTININENDIKKDIIEIGKEFFNLDASILDIPERNGCRISFFSTQMGELFLNLFNTGSSKKKICPLILNADDNNLRSLVYGWLKGDGWHYINIEKNINHRIGSSSSICLINQLYLILIRLGEMPRLGISSHKGQNRSSAEKRGFYLRHTNYKVYITKSKKGSPRKHDENYIYTPITEIKDKEYNGIVYNLSIENIHSYQVNYFKVANCDSNAGFDLKILCDEIFSKNNFRREIIWNVGSVSGFKTRAKNWIRQ</sequence>
<dbReference type="Gene3D" id="3.10.28.10">
    <property type="entry name" value="Homing endonucleases"/>
    <property type="match status" value="1"/>
</dbReference>
<reference evidence="4" key="1">
    <citation type="journal article" date="2015" name="Nature">
        <title>Complex archaea that bridge the gap between prokaryotes and eukaryotes.</title>
        <authorList>
            <person name="Spang A."/>
            <person name="Saw J.H."/>
            <person name="Jorgensen S.L."/>
            <person name="Zaremba-Niedzwiedzka K."/>
            <person name="Martijn J."/>
            <person name="Lind A.E."/>
            <person name="van Eijk R."/>
            <person name="Schleper C."/>
            <person name="Guy L."/>
            <person name="Ettema T.J."/>
        </authorList>
    </citation>
    <scope>NUCLEOTIDE SEQUENCE</scope>
</reference>
<keyword evidence="1" id="KW-0068">Autocatalytic cleavage</keyword>
<dbReference type="InterPro" id="IPR006141">
    <property type="entry name" value="Intein_N"/>
</dbReference>
<dbReference type="InterPro" id="IPR003587">
    <property type="entry name" value="Hint_dom_N"/>
</dbReference>
<feature type="non-terminal residue" evidence="4">
    <location>
        <position position="462"/>
    </location>
</feature>
<accession>A0A0F9CHW0</accession>
<dbReference type="PRINTS" id="PR00379">
    <property type="entry name" value="INTEIN"/>
</dbReference>
<feature type="non-terminal residue" evidence="4">
    <location>
        <position position="1"/>
    </location>
</feature>
<comment type="caution">
    <text evidence="4">The sequence shown here is derived from an EMBL/GenBank/DDBJ whole genome shotgun (WGS) entry which is preliminary data.</text>
</comment>
<organism evidence="4">
    <name type="scientific">marine sediment metagenome</name>
    <dbReference type="NCBI Taxonomy" id="412755"/>
    <lineage>
        <taxon>unclassified sequences</taxon>
        <taxon>metagenomes</taxon>
        <taxon>ecological metagenomes</taxon>
    </lineage>
</organism>
<dbReference type="EMBL" id="LAZR01044190">
    <property type="protein sequence ID" value="KKL05261.1"/>
    <property type="molecule type" value="Genomic_DNA"/>
</dbReference>